<dbReference type="Proteomes" id="UP000538566">
    <property type="component" value="Unassembled WGS sequence"/>
</dbReference>
<organism evidence="2 3">
    <name type="scientific">Novosphingobium taihuense</name>
    <dbReference type="NCBI Taxonomy" id="260085"/>
    <lineage>
        <taxon>Bacteria</taxon>
        <taxon>Pseudomonadati</taxon>
        <taxon>Pseudomonadota</taxon>
        <taxon>Alphaproteobacteria</taxon>
        <taxon>Sphingomonadales</taxon>
        <taxon>Sphingomonadaceae</taxon>
        <taxon>Novosphingobium</taxon>
    </lineage>
</organism>
<evidence type="ECO:0000313" key="3">
    <source>
        <dbReference type="Proteomes" id="UP000538566"/>
    </source>
</evidence>
<comment type="caution">
    <text evidence="2">The sequence shown here is derived from an EMBL/GenBank/DDBJ whole genome shotgun (WGS) entry which is preliminary data.</text>
</comment>
<keyword evidence="3" id="KW-1185">Reference proteome</keyword>
<proteinExistence type="predicted"/>
<dbReference type="AlphaFoldDB" id="A0A7W7ADM5"/>
<accession>A0A7W7ADM5</accession>
<feature type="compositionally biased region" description="Basic and acidic residues" evidence="1">
    <location>
        <begin position="1"/>
        <end position="11"/>
    </location>
</feature>
<evidence type="ECO:0000313" key="2">
    <source>
        <dbReference type="EMBL" id="MBB4615058.1"/>
    </source>
</evidence>
<name>A0A7W7ADM5_9SPHN</name>
<protein>
    <submittedName>
        <fullName evidence="2">Uncharacterized protein</fullName>
    </submittedName>
</protein>
<gene>
    <name evidence="2" type="ORF">GGR37_003348</name>
</gene>
<feature type="region of interest" description="Disordered" evidence="1">
    <location>
        <begin position="1"/>
        <end position="40"/>
    </location>
</feature>
<reference evidence="2 3" key="1">
    <citation type="submission" date="2020-08" db="EMBL/GenBank/DDBJ databases">
        <title>Genomic Encyclopedia of Type Strains, Phase IV (KMG-IV): sequencing the most valuable type-strain genomes for metagenomic binning, comparative biology and taxonomic classification.</title>
        <authorList>
            <person name="Goeker M."/>
        </authorList>
    </citation>
    <scope>NUCLEOTIDE SEQUENCE [LARGE SCALE GENOMIC DNA]</scope>
    <source>
        <strain evidence="2 3">DSM 17507</strain>
    </source>
</reference>
<dbReference type="EMBL" id="JACHOA010000006">
    <property type="protein sequence ID" value="MBB4615058.1"/>
    <property type="molecule type" value="Genomic_DNA"/>
</dbReference>
<dbReference type="RefSeq" id="WP_258537079.1">
    <property type="nucleotide sequence ID" value="NZ_JACHOA010000006.1"/>
</dbReference>
<sequence length="40" mass="4402">MTADGVVKEMAQDQGEVASPPRRSCHHTVGDGIFGHHMRR</sequence>
<evidence type="ECO:0000256" key="1">
    <source>
        <dbReference type="SAM" id="MobiDB-lite"/>
    </source>
</evidence>